<keyword evidence="5" id="KW-0460">Magnesium</keyword>
<dbReference type="AlphaFoldDB" id="A0A9W6LLU1"/>
<dbReference type="PROSITE" id="PS00444">
    <property type="entry name" value="POLYPRENYL_SYNTHASE_2"/>
    <property type="match status" value="1"/>
</dbReference>
<dbReference type="GO" id="GO:0008299">
    <property type="term" value="P:isoprenoid biosynthetic process"/>
    <property type="evidence" value="ECO:0007669"/>
    <property type="project" value="InterPro"/>
</dbReference>
<evidence type="ECO:0000256" key="1">
    <source>
        <dbReference type="ARBA" id="ARBA00001946"/>
    </source>
</evidence>
<comment type="similarity">
    <text evidence="2 6">Belongs to the FPP/GGPP synthase family.</text>
</comment>
<dbReference type="PANTHER" id="PTHR12001">
    <property type="entry name" value="GERANYLGERANYL PYROPHOSPHATE SYNTHASE"/>
    <property type="match status" value="1"/>
</dbReference>
<dbReference type="SFLD" id="SFLDS00005">
    <property type="entry name" value="Isoprenoid_Synthase_Type_I"/>
    <property type="match status" value="1"/>
</dbReference>
<reference evidence="7" key="1">
    <citation type="submission" date="2022-12" db="EMBL/GenBank/DDBJ databases">
        <title>Reference genome sequencing for broad-spectrum identification of bacterial and archaeal isolates by mass spectrometry.</title>
        <authorList>
            <person name="Sekiguchi Y."/>
            <person name="Tourlousse D.M."/>
        </authorList>
    </citation>
    <scope>NUCLEOTIDE SEQUENCE</scope>
    <source>
        <strain evidence="7">10succ1</strain>
    </source>
</reference>
<dbReference type="InterPro" id="IPR008949">
    <property type="entry name" value="Isoprenoid_synthase_dom_sf"/>
</dbReference>
<keyword evidence="3 6" id="KW-0808">Transferase</keyword>
<evidence type="ECO:0000256" key="3">
    <source>
        <dbReference type="ARBA" id="ARBA00022679"/>
    </source>
</evidence>
<dbReference type="InterPro" id="IPR000092">
    <property type="entry name" value="Polyprenyl_synt"/>
</dbReference>
<sequence>MLKEIFRDDLIRIEESIYTIIEEIEDLLIRKEVKRLVASGGKRLRPLFLIWSAKAGTLNDSCYRAAAALELLHTASLIHDDIIDKSFMRRGEATTLKIHGGEEATSIGAVLSLFAIDQITSLGDEGVSRLLVSTLKDLCMGEIKQLEERYSFQCTYEDYLEKIAKKTASLLALPCIAGGILSGAKEDTRRELFSIGFNIGCAFQILDDIKDITSSPEDTGKESGEDIRSGIVTLPYLLHMEEDEEFKGWIEALSPHSEKEDFHRVVDAVRKSTAIERCYQISNSYLERASRSLSAIASPEARKGFTFVIDHLYRR</sequence>
<evidence type="ECO:0000256" key="4">
    <source>
        <dbReference type="ARBA" id="ARBA00022723"/>
    </source>
</evidence>
<protein>
    <submittedName>
        <fullName evidence="7">Heptaprenyl diphosphate synthase component II</fullName>
    </submittedName>
</protein>
<dbReference type="Gene3D" id="1.10.600.10">
    <property type="entry name" value="Farnesyl Diphosphate Synthase"/>
    <property type="match status" value="1"/>
</dbReference>
<dbReference type="InterPro" id="IPR033749">
    <property type="entry name" value="Polyprenyl_synt_CS"/>
</dbReference>
<proteinExistence type="inferred from homology"/>
<dbReference type="RefSeq" id="WP_281833239.1">
    <property type="nucleotide sequence ID" value="NZ_BSDY01000002.1"/>
</dbReference>
<dbReference type="GO" id="GO:0004659">
    <property type="term" value="F:prenyltransferase activity"/>
    <property type="evidence" value="ECO:0007669"/>
    <property type="project" value="InterPro"/>
</dbReference>
<evidence type="ECO:0000313" key="8">
    <source>
        <dbReference type="Proteomes" id="UP001144471"/>
    </source>
</evidence>
<evidence type="ECO:0000313" key="7">
    <source>
        <dbReference type="EMBL" id="GLI55007.1"/>
    </source>
</evidence>
<dbReference type="PROSITE" id="PS00723">
    <property type="entry name" value="POLYPRENYL_SYNTHASE_1"/>
    <property type="match status" value="1"/>
</dbReference>
<dbReference type="EMBL" id="BSDY01000002">
    <property type="protein sequence ID" value="GLI55007.1"/>
    <property type="molecule type" value="Genomic_DNA"/>
</dbReference>
<comment type="cofactor">
    <cofactor evidence="1">
        <name>Mg(2+)</name>
        <dbReference type="ChEBI" id="CHEBI:18420"/>
    </cofactor>
</comment>
<dbReference type="PANTHER" id="PTHR12001:SF69">
    <property type="entry name" value="ALL TRANS-POLYPRENYL-DIPHOSPHATE SYNTHASE PDSS1"/>
    <property type="match status" value="1"/>
</dbReference>
<evidence type="ECO:0000256" key="2">
    <source>
        <dbReference type="ARBA" id="ARBA00006706"/>
    </source>
</evidence>
<keyword evidence="8" id="KW-1185">Reference proteome</keyword>
<dbReference type="Pfam" id="PF00348">
    <property type="entry name" value="polyprenyl_synt"/>
    <property type="match status" value="1"/>
</dbReference>
<comment type="caution">
    <text evidence="7">The sequence shown here is derived from an EMBL/GenBank/DDBJ whole genome shotgun (WGS) entry which is preliminary data.</text>
</comment>
<dbReference type="CDD" id="cd00685">
    <property type="entry name" value="Trans_IPPS_HT"/>
    <property type="match status" value="1"/>
</dbReference>
<dbReference type="GO" id="GO:0046872">
    <property type="term" value="F:metal ion binding"/>
    <property type="evidence" value="ECO:0007669"/>
    <property type="project" value="UniProtKB-KW"/>
</dbReference>
<name>A0A9W6LLU1_9FUSO</name>
<evidence type="ECO:0000256" key="6">
    <source>
        <dbReference type="RuleBase" id="RU004466"/>
    </source>
</evidence>
<gene>
    <name evidence="7" type="ORF">PM10SUCC1_05220</name>
</gene>
<keyword evidence="4" id="KW-0479">Metal-binding</keyword>
<dbReference type="SUPFAM" id="SSF48576">
    <property type="entry name" value="Terpenoid synthases"/>
    <property type="match status" value="1"/>
</dbReference>
<accession>A0A9W6LLU1</accession>
<organism evidence="7 8">
    <name type="scientific">Propionigenium maris DSM 9537</name>
    <dbReference type="NCBI Taxonomy" id="1123000"/>
    <lineage>
        <taxon>Bacteria</taxon>
        <taxon>Fusobacteriati</taxon>
        <taxon>Fusobacteriota</taxon>
        <taxon>Fusobacteriia</taxon>
        <taxon>Fusobacteriales</taxon>
        <taxon>Fusobacteriaceae</taxon>
        <taxon>Propionigenium</taxon>
    </lineage>
</organism>
<evidence type="ECO:0000256" key="5">
    <source>
        <dbReference type="ARBA" id="ARBA00022842"/>
    </source>
</evidence>
<dbReference type="Proteomes" id="UP001144471">
    <property type="component" value="Unassembled WGS sequence"/>
</dbReference>